<keyword evidence="2" id="KW-1185">Reference proteome</keyword>
<evidence type="ECO:0000313" key="2">
    <source>
        <dbReference type="Proteomes" id="UP000318478"/>
    </source>
</evidence>
<evidence type="ECO:0000313" key="1">
    <source>
        <dbReference type="EMBL" id="TWT76094.1"/>
    </source>
</evidence>
<comment type="caution">
    <text evidence="1">The sequence shown here is derived from an EMBL/GenBank/DDBJ whole genome shotgun (WGS) entry which is preliminary data.</text>
</comment>
<dbReference type="Proteomes" id="UP000318478">
    <property type="component" value="Unassembled WGS sequence"/>
</dbReference>
<dbReference type="AlphaFoldDB" id="A0A5C5YMF2"/>
<reference evidence="1 2" key="1">
    <citation type="submission" date="2019-02" db="EMBL/GenBank/DDBJ databases">
        <title>Deep-cultivation of Planctomycetes and their phenomic and genomic characterization uncovers novel biology.</title>
        <authorList>
            <person name="Wiegand S."/>
            <person name="Jogler M."/>
            <person name="Boedeker C."/>
            <person name="Pinto D."/>
            <person name="Vollmers J."/>
            <person name="Rivas-Marin E."/>
            <person name="Kohn T."/>
            <person name="Peeters S.H."/>
            <person name="Heuer A."/>
            <person name="Rast P."/>
            <person name="Oberbeckmann S."/>
            <person name="Bunk B."/>
            <person name="Jeske O."/>
            <person name="Meyerdierks A."/>
            <person name="Storesund J.E."/>
            <person name="Kallscheuer N."/>
            <person name="Luecker S."/>
            <person name="Lage O.M."/>
            <person name="Pohl T."/>
            <person name="Merkel B.J."/>
            <person name="Hornburger P."/>
            <person name="Mueller R.-W."/>
            <person name="Bruemmer F."/>
            <person name="Labrenz M."/>
            <person name="Spormann A.M."/>
            <person name="Op Den Camp H."/>
            <person name="Overmann J."/>
            <person name="Amann R."/>
            <person name="Jetten M.S.M."/>
            <person name="Mascher T."/>
            <person name="Medema M.H."/>
            <person name="Devos D.P."/>
            <person name="Kaster A.-K."/>
            <person name="Ovreas L."/>
            <person name="Rohde M."/>
            <person name="Galperin M.Y."/>
            <person name="Jogler C."/>
        </authorList>
    </citation>
    <scope>NUCLEOTIDE SEQUENCE [LARGE SCALE GENOMIC DNA]</scope>
    <source>
        <strain evidence="1 2">Pla123a</strain>
    </source>
</reference>
<name>A0A5C5YMF2_9BACT</name>
<dbReference type="EMBL" id="SJPO01000006">
    <property type="protein sequence ID" value="TWT76094.1"/>
    <property type="molecule type" value="Genomic_DNA"/>
</dbReference>
<accession>A0A5C5YMF2</accession>
<protein>
    <submittedName>
        <fullName evidence="1">Uncharacterized protein</fullName>
    </submittedName>
</protein>
<dbReference type="RefSeq" id="WP_146588049.1">
    <property type="nucleotide sequence ID" value="NZ_SJPO01000006.1"/>
</dbReference>
<sequence>MPSHSRMVDREPDHQFTSVAEIKAAAAELAEERGLRPRQALHAVLSAYPKARELFVAEGRKKPLPL</sequence>
<proteinExistence type="predicted"/>
<gene>
    <name evidence="1" type="ORF">Pla123a_28830</name>
</gene>
<organism evidence="1 2">
    <name type="scientific">Posidoniimonas polymericola</name>
    <dbReference type="NCBI Taxonomy" id="2528002"/>
    <lineage>
        <taxon>Bacteria</taxon>
        <taxon>Pseudomonadati</taxon>
        <taxon>Planctomycetota</taxon>
        <taxon>Planctomycetia</taxon>
        <taxon>Pirellulales</taxon>
        <taxon>Lacipirellulaceae</taxon>
        <taxon>Posidoniimonas</taxon>
    </lineage>
</organism>